<protein>
    <submittedName>
        <fullName evidence="1">Uncharacterized protein</fullName>
    </submittedName>
</protein>
<sequence length="218" mass="24694">MVKGTRVYPGIKDLPVHIHENFHNEFICFVIKQVANSKSPWINPDIDSLQLMYQLIYLTFPACLWHSDAVHHPKTITSLGVLCNRVATDAVTAKRLLNTKARAQYIAGLFRSDDDHPIIWQEYVEGNIQNHPEISGYKMTRCGVFQSDPILETLLGYYSSSGIKEDPPTEDPGPGNRPLGILALATAMVECAYKMYATRDFIESKQRFDAEFYNPRTA</sequence>
<gene>
    <name evidence="1" type="ORF">BDM02DRAFT_3194001</name>
</gene>
<dbReference type="EMBL" id="MU118732">
    <property type="protein sequence ID" value="KAF9642059.1"/>
    <property type="molecule type" value="Genomic_DNA"/>
</dbReference>
<comment type="caution">
    <text evidence="1">The sequence shown here is derived from an EMBL/GenBank/DDBJ whole genome shotgun (WGS) entry which is preliminary data.</text>
</comment>
<reference evidence="1" key="2">
    <citation type="journal article" date="2020" name="Nat. Commun.">
        <title>Large-scale genome sequencing of mycorrhizal fungi provides insights into the early evolution of symbiotic traits.</title>
        <authorList>
            <person name="Miyauchi S."/>
            <person name="Kiss E."/>
            <person name="Kuo A."/>
            <person name="Drula E."/>
            <person name="Kohler A."/>
            <person name="Sanchez-Garcia M."/>
            <person name="Morin E."/>
            <person name="Andreopoulos B."/>
            <person name="Barry K.W."/>
            <person name="Bonito G."/>
            <person name="Buee M."/>
            <person name="Carver A."/>
            <person name="Chen C."/>
            <person name="Cichocki N."/>
            <person name="Clum A."/>
            <person name="Culley D."/>
            <person name="Crous P.W."/>
            <person name="Fauchery L."/>
            <person name="Girlanda M."/>
            <person name="Hayes R.D."/>
            <person name="Keri Z."/>
            <person name="LaButti K."/>
            <person name="Lipzen A."/>
            <person name="Lombard V."/>
            <person name="Magnuson J."/>
            <person name="Maillard F."/>
            <person name="Murat C."/>
            <person name="Nolan M."/>
            <person name="Ohm R.A."/>
            <person name="Pangilinan J."/>
            <person name="Pereira M.F."/>
            <person name="Perotto S."/>
            <person name="Peter M."/>
            <person name="Pfister S."/>
            <person name="Riley R."/>
            <person name="Sitrit Y."/>
            <person name="Stielow J.B."/>
            <person name="Szollosi G."/>
            <person name="Zifcakova L."/>
            <person name="Stursova M."/>
            <person name="Spatafora J.W."/>
            <person name="Tedersoo L."/>
            <person name="Vaario L.M."/>
            <person name="Yamada A."/>
            <person name="Yan M."/>
            <person name="Wang P."/>
            <person name="Xu J."/>
            <person name="Bruns T."/>
            <person name="Baldrian P."/>
            <person name="Vilgalys R."/>
            <person name="Dunand C."/>
            <person name="Henrissat B."/>
            <person name="Grigoriev I.V."/>
            <person name="Hibbett D."/>
            <person name="Nagy L.G."/>
            <person name="Martin F.M."/>
        </authorList>
    </citation>
    <scope>NUCLEOTIDE SEQUENCE</scope>
    <source>
        <strain evidence="1">P2</strain>
    </source>
</reference>
<name>A0ACB6YXT1_THEGA</name>
<proteinExistence type="predicted"/>
<accession>A0ACB6YXT1</accession>
<keyword evidence="2" id="KW-1185">Reference proteome</keyword>
<organism evidence="1 2">
    <name type="scientific">Thelephora ganbajun</name>
    <name type="common">Ganba fungus</name>
    <dbReference type="NCBI Taxonomy" id="370292"/>
    <lineage>
        <taxon>Eukaryota</taxon>
        <taxon>Fungi</taxon>
        <taxon>Dikarya</taxon>
        <taxon>Basidiomycota</taxon>
        <taxon>Agaricomycotina</taxon>
        <taxon>Agaricomycetes</taxon>
        <taxon>Thelephorales</taxon>
        <taxon>Thelephoraceae</taxon>
        <taxon>Thelephora</taxon>
    </lineage>
</organism>
<evidence type="ECO:0000313" key="2">
    <source>
        <dbReference type="Proteomes" id="UP000886501"/>
    </source>
</evidence>
<reference evidence="1" key="1">
    <citation type="submission" date="2019-10" db="EMBL/GenBank/DDBJ databases">
        <authorList>
            <consortium name="DOE Joint Genome Institute"/>
            <person name="Kuo A."/>
            <person name="Miyauchi S."/>
            <person name="Kiss E."/>
            <person name="Drula E."/>
            <person name="Kohler A."/>
            <person name="Sanchez-Garcia M."/>
            <person name="Andreopoulos B."/>
            <person name="Barry K.W."/>
            <person name="Bonito G."/>
            <person name="Buee M."/>
            <person name="Carver A."/>
            <person name="Chen C."/>
            <person name="Cichocki N."/>
            <person name="Clum A."/>
            <person name="Culley D."/>
            <person name="Crous P.W."/>
            <person name="Fauchery L."/>
            <person name="Girlanda M."/>
            <person name="Hayes R."/>
            <person name="Keri Z."/>
            <person name="Labutti K."/>
            <person name="Lipzen A."/>
            <person name="Lombard V."/>
            <person name="Magnuson J."/>
            <person name="Maillard F."/>
            <person name="Morin E."/>
            <person name="Murat C."/>
            <person name="Nolan M."/>
            <person name="Ohm R."/>
            <person name="Pangilinan J."/>
            <person name="Pereira M."/>
            <person name="Perotto S."/>
            <person name="Peter M."/>
            <person name="Riley R."/>
            <person name="Sitrit Y."/>
            <person name="Stielow B."/>
            <person name="Szollosi G."/>
            <person name="Zifcakova L."/>
            <person name="Stursova M."/>
            <person name="Spatafora J.W."/>
            <person name="Tedersoo L."/>
            <person name="Vaario L.-M."/>
            <person name="Yamada A."/>
            <person name="Yan M."/>
            <person name="Wang P."/>
            <person name="Xu J."/>
            <person name="Bruns T."/>
            <person name="Baldrian P."/>
            <person name="Vilgalys R."/>
            <person name="Henrissat B."/>
            <person name="Grigoriev I.V."/>
            <person name="Hibbett D."/>
            <person name="Nagy L.G."/>
            <person name="Martin F.M."/>
        </authorList>
    </citation>
    <scope>NUCLEOTIDE SEQUENCE</scope>
    <source>
        <strain evidence="1">P2</strain>
    </source>
</reference>
<dbReference type="Proteomes" id="UP000886501">
    <property type="component" value="Unassembled WGS sequence"/>
</dbReference>
<evidence type="ECO:0000313" key="1">
    <source>
        <dbReference type="EMBL" id="KAF9642059.1"/>
    </source>
</evidence>